<evidence type="ECO:0000259" key="2">
    <source>
        <dbReference type="Pfam" id="PF13193"/>
    </source>
</evidence>
<evidence type="ECO:0000313" key="3">
    <source>
        <dbReference type="EMBL" id="PWL52094.1"/>
    </source>
</evidence>
<dbReference type="PANTHER" id="PTHR45527:SF1">
    <property type="entry name" value="FATTY ACID SYNTHASE"/>
    <property type="match status" value="1"/>
</dbReference>
<comment type="caution">
    <text evidence="3">The sequence shown here is derived from an EMBL/GenBank/DDBJ whole genome shotgun (WGS) entry which is preliminary data.</text>
</comment>
<dbReference type="InterPro" id="IPR000873">
    <property type="entry name" value="AMP-dep_synth/lig_dom"/>
</dbReference>
<dbReference type="NCBIfam" id="TIGR01733">
    <property type="entry name" value="AA-adenyl-dom"/>
    <property type="match status" value="1"/>
</dbReference>
<gene>
    <name evidence="3" type="ORF">DBY38_12300</name>
</gene>
<proteinExistence type="predicted"/>
<dbReference type="Gene3D" id="3.40.50.12780">
    <property type="entry name" value="N-terminal domain of ligase-like"/>
    <property type="match status" value="1"/>
</dbReference>
<dbReference type="EMBL" id="QAMZ01000052">
    <property type="protein sequence ID" value="PWL52094.1"/>
    <property type="molecule type" value="Genomic_DNA"/>
</dbReference>
<evidence type="ECO:0000259" key="1">
    <source>
        <dbReference type="Pfam" id="PF00501"/>
    </source>
</evidence>
<dbReference type="Pfam" id="PF00501">
    <property type="entry name" value="AMP-binding"/>
    <property type="match status" value="1"/>
</dbReference>
<sequence>MMKNVLEYLEESAKKYPNKIAVKDPENSCSYINLLQNAKHIGSGVLQYEVPRSPVIVFMNKSVEALSAFMGIVHAGCFYIFINPDQTDTRIKQILEITKAKCIITHSEFISAIKKVEFSGHILEYSKLVKTEIEDEKLKNIREMFLDIDPLYCNFTSGSTGVPKGVLVSHRNVIDFMEYFPDMFQITQDDIIGNQAPFDFDVSVKDIYSTLKVGATMVIIPKHYFSIVTLLLDYICNEKVTTMIWAVSALCLITQFKGLTYRIPESVNKILFSGEVMPIKHLKLWQKALPQANFVNLYGPTEITCNCTYYRIDREFEDNEILPIGRAFPNEKVFLLDENDKEIIDKNKIGEICVSGTAVALGYYNNHLQTNKAFVQNPLNSQYMETIYRTGDLASYNEHGDLCFAGRKDFQIKYMGHRIELEEIEATLNGYEDIQRACCVFDSDKNKIIAFYVGNMERKEIHKKMRETLPVYMIPKEFHLMDELPITQNGKIDRKKLKNSGGSK</sequence>
<protein>
    <submittedName>
        <fullName evidence="3">D-alanine--poly(Phosphoribitol) ligase</fullName>
    </submittedName>
</protein>
<dbReference type="CDD" id="cd05930">
    <property type="entry name" value="A_NRPS"/>
    <property type="match status" value="1"/>
</dbReference>
<reference evidence="3 4" key="1">
    <citation type="submission" date="2018-03" db="EMBL/GenBank/DDBJ databases">
        <title>The uncultured portion of the human microbiome is neutrally assembled.</title>
        <authorList>
            <person name="Jeraldo P."/>
            <person name="Boardman L."/>
            <person name="White B.A."/>
            <person name="Nelson H."/>
            <person name="Goldenfeld N."/>
            <person name="Chia N."/>
        </authorList>
    </citation>
    <scope>NUCLEOTIDE SEQUENCE [LARGE SCALE GENOMIC DNA]</scope>
    <source>
        <strain evidence="3">CIM:MAG 903</strain>
    </source>
</reference>
<dbReference type="InterPro" id="IPR025110">
    <property type="entry name" value="AMP-bd_C"/>
</dbReference>
<feature type="domain" description="AMP-binding enzyme C-terminal" evidence="2">
    <location>
        <begin position="423"/>
        <end position="491"/>
    </location>
</feature>
<dbReference type="SUPFAM" id="SSF56801">
    <property type="entry name" value="Acetyl-CoA synthetase-like"/>
    <property type="match status" value="1"/>
</dbReference>
<accession>A0A316M1M9</accession>
<dbReference type="GO" id="GO:0043041">
    <property type="term" value="P:amino acid activation for nonribosomal peptide biosynthetic process"/>
    <property type="evidence" value="ECO:0007669"/>
    <property type="project" value="TreeGrafter"/>
</dbReference>
<dbReference type="InterPro" id="IPR010071">
    <property type="entry name" value="AA_adenyl_dom"/>
</dbReference>
<dbReference type="GO" id="GO:0031177">
    <property type="term" value="F:phosphopantetheine binding"/>
    <property type="evidence" value="ECO:0007669"/>
    <property type="project" value="TreeGrafter"/>
</dbReference>
<dbReference type="AlphaFoldDB" id="A0A316M1M9"/>
<dbReference type="Pfam" id="PF13193">
    <property type="entry name" value="AMP-binding_C"/>
    <property type="match status" value="1"/>
</dbReference>
<feature type="domain" description="AMP-dependent synthetase/ligase" evidence="1">
    <location>
        <begin position="9"/>
        <end position="364"/>
    </location>
</feature>
<dbReference type="Proteomes" id="UP000246114">
    <property type="component" value="Unassembled WGS sequence"/>
</dbReference>
<dbReference type="GO" id="GO:0044550">
    <property type="term" value="P:secondary metabolite biosynthetic process"/>
    <property type="evidence" value="ECO:0007669"/>
    <property type="project" value="TreeGrafter"/>
</dbReference>
<dbReference type="PANTHER" id="PTHR45527">
    <property type="entry name" value="NONRIBOSOMAL PEPTIDE SYNTHETASE"/>
    <property type="match status" value="1"/>
</dbReference>
<dbReference type="InterPro" id="IPR045851">
    <property type="entry name" value="AMP-bd_C_sf"/>
</dbReference>
<organism evidence="3 4">
    <name type="scientific">Clostridium cadaveris</name>
    <dbReference type="NCBI Taxonomy" id="1529"/>
    <lineage>
        <taxon>Bacteria</taxon>
        <taxon>Bacillati</taxon>
        <taxon>Bacillota</taxon>
        <taxon>Clostridia</taxon>
        <taxon>Eubacteriales</taxon>
        <taxon>Clostridiaceae</taxon>
        <taxon>Clostridium</taxon>
    </lineage>
</organism>
<dbReference type="Gene3D" id="3.30.300.30">
    <property type="match status" value="1"/>
</dbReference>
<dbReference type="GO" id="GO:0016874">
    <property type="term" value="F:ligase activity"/>
    <property type="evidence" value="ECO:0007669"/>
    <property type="project" value="UniProtKB-KW"/>
</dbReference>
<dbReference type="GO" id="GO:0005737">
    <property type="term" value="C:cytoplasm"/>
    <property type="evidence" value="ECO:0007669"/>
    <property type="project" value="TreeGrafter"/>
</dbReference>
<evidence type="ECO:0000313" key="4">
    <source>
        <dbReference type="Proteomes" id="UP000246114"/>
    </source>
</evidence>
<dbReference type="InterPro" id="IPR042099">
    <property type="entry name" value="ANL_N_sf"/>
</dbReference>
<keyword evidence="3" id="KW-0436">Ligase</keyword>
<name>A0A316M1M9_9CLOT</name>